<feature type="compositionally biased region" description="Polar residues" evidence="1">
    <location>
        <begin position="19"/>
        <end position="28"/>
    </location>
</feature>
<name>A0ABX0JAH6_9BACL</name>
<gene>
    <name evidence="2" type="ORF">G9U52_25370</name>
</gene>
<dbReference type="RefSeq" id="WP_166153465.1">
    <property type="nucleotide sequence ID" value="NZ_JAAOIW010000011.1"/>
</dbReference>
<evidence type="ECO:0000313" key="3">
    <source>
        <dbReference type="Proteomes" id="UP001165962"/>
    </source>
</evidence>
<dbReference type="EMBL" id="JAAOIW010000011">
    <property type="protein sequence ID" value="NHN33152.1"/>
    <property type="molecule type" value="Genomic_DNA"/>
</dbReference>
<organism evidence="2 3">
    <name type="scientific">Paenibacillus agricola</name>
    <dbReference type="NCBI Taxonomy" id="2716264"/>
    <lineage>
        <taxon>Bacteria</taxon>
        <taxon>Bacillati</taxon>
        <taxon>Bacillota</taxon>
        <taxon>Bacilli</taxon>
        <taxon>Bacillales</taxon>
        <taxon>Paenibacillaceae</taxon>
        <taxon>Paenibacillus</taxon>
    </lineage>
</organism>
<evidence type="ECO:0000256" key="1">
    <source>
        <dbReference type="SAM" id="MobiDB-lite"/>
    </source>
</evidence>
<proteinExistence type="predicted"/>
<dbReference type="Proteomes" id="UP001165962">
    <property type="component" value="Unassembled WGS sequence"/>
</dbReference>
<protein>
    <submittedName>
        <fullName evidence="2">Uncharacterized protein</fullName>
    </submittedName>
</protein>
<keyword evidence="3" id="KW-1185">Reference proteome</keyword>
<comment type="caution">
    <text evidence="2">The sequence shown here is derived from an EMBL/GenBank/DDBJ whole genome shotgun (WGS) entry which is preliminary data.</text>
</comment>
<accession>A0ABX0JAH6</accession>
<evidence type="ECO:0000313" key="2">
    <source>
        <dbReference type="EMBL" id="NHN33152.1"/>
    </source>
</evidence>
<sequence length="132" mass="14492">MLSDDGLPVGSRQRIRAKQPSSFRQHSELCQRSAGVGTLRRSRLPNHQQNSELHLARARTQRIRAKETVELPAAQRLRPVWMKAGSCALKAQPPAGPLTEQGAIPGTFARIRAMLAPARCLLPVFYGNECAG</sequence>
<reference evidence="2" key="1">
    <citation type="submission" date="2020-03" db="EMBL/GenBank/DDBJ databases">
        <title>Draft sequencing of Paenibacilllus sp. S3N08.</title>
        <authorList>
            <person name="Kim D.-U."/>
        </authorList>
    </citation>
    <scope>NUCLEOTIDE SEQUENCE</scope>
    <source>
        <strain evidence="2">S3N08</strain>
    </source>
</reference>
<feature type="region of interest" description="Disordered" evidence="1">
    <location>
        <begin position="1"/>
        <end position="28"/>
    </location>
</feature>